<dbReference type="SUPFAM" id="SSF81343">
    <property type="entry name" value="Fumarate reductase respiratory complex transmembrane subunits"/>
    <property type="match status" value="1"/>
</dbReference>
<keyword evidence="4" id="KW-0479">Metal-binding</keyword>
<dbReference type="Gene3D" id="1.20.1300.10">
    <property type="entry name" value="Fumarate reductase/succinate dehydrogenase, transmembrane subunit"/>
    <property type="match status" value="1"/>
</dbReference>
<dbReference type="GO" id="GO:0009055">
    <property type="term" value="F:electron transfer activity"/>
    <property type="evidence" value="ECO:0007669"/>
    <property type="project" value="InterPro"/>
</dbReference>
<dbReference type="InterPro" id="IPR034804">
    <property type="entry name" value="SQR/QFR_C/D"/>
</dbReference>
<dbReference type="InterPro" id="IPR000701">
    <property type="entry name" value="SuccDH_FuR_B_TM-su"/>
</dbReference>
<dbReference type="InterPro" id="IPR014314">
    <property type="entry name" value="Succ_DH_cytb556"/>
</dbReference>
<keyword evidence="3 8" id="KW-0812">Transmembrane</keyword>
<evidence type="ECO:0000256" key="1">
    <source>
        <dbReference type="ARBA" id="ARBA00004370"/>
    </source>
</evidence>
<dbReference type="EMBL" id="UINC01069354">
    <property type="protein sequence ID" value="SVC02668.1"/>
    <property type="molecule type" value="Genomic_DNA"/>
</dbReference>
<keyword evidence="7 8" id="KW-0472">Membrane</keyword>
<evidence type="ECO:0000256" key="5">
    <source>
        <dbReference type="ARBA" id="ARBA00022989"/>
    </source>
</evidence>
<keyword evidence="2" id="KW-0349">Heme</keyword>
<accession>A0A382ISY2</accession>
<evidence type="ECO:0000256" key="2">
    <source>
        <dbReference type="ARBA" id="ARBA00022617"/>
    </source>
</evidence>
<dbReference type="PANTHER" id="PTHR10978:SF5">
    <property type="entry name" value="SUCCINATE DEHYDROGENASE CYTOCHROME B560 SUBUNIT, MITOCHONDRIAL"/>
    <property type="match status" value="1"/>
</dbReference>
<dbReference type="GO" id="GO:0046872">
    <property type="term" value="F:metal ion binding"/>
    <property type="evidence" value="ECO:0007669"/>
    <property type="project" value="UniProtKB-KW"/>
</dbReference>
<evidence type="ECO:0000256" key="3">
    <source>
        <dbReference type="ARBA" id="ARBA00022692"/>
    </source>
</evidence>
<evidence type="ECO:0008006" key="10">
    <source>
        <dbReference type="Google" id="ProtNLM"/>
    </source>
</evidence>
<evidence type="ECO:0000256" key="4">
    <source>
        <dbReference type="ARBA" id="ARBA00022723"/>
    </source>
</evidence>
<keyword evidence="6" id="KW-0408">Iron</keyword>
<feature type="transmembrane region" description="Helical" evidence="8">
    <location>
        <begin position="103"/>
        <end position="123"/>
    </location>
</feature>
<protein>
    <recommendedName>
        <fullName evidence="10">Succinate dehydrogenase cytochrome b556 subunit</fullName>
    </recommendedName>
</protein>
<dbReference type="GO" id="GO:0016020">
    <property type="term" value="C:membrane"/>
    <property type="evidence" value="ECO:0007669"/>
    <property type="project" value="UniProtKB-SubCell"/>
</dbReference>
<evidence type="ECO:0000256" key="7">
    <source>
        <dbReference type="ARBA" id="ARBA00023136"/>
    </source>
</evidence>
<keyword evidence="5 8" id="KW-1133">Transmembrane helix</keyword>
<dbReference type="AlphaFoldDB" id="A0A382ISY2"/>
<evidence type="ECO:0000313" key="9">
    <source>
        <dbReference type="EMBL" id="SVC02668.1"/>
    </source>
</evidence>
<sequence length="127" mass="14663">MENKNPLSPHIQIYSWNISSLISISHRITGVINILALTLVCLWIALLLLGEVNYEYIKFFLQSFLGKFLILCLTWSFSFQILSEIRHLFWDFGYGFELITSKITGLIVIFGSFVLTILIYLIGKQII</sequence>
<name>A0A382ISY2_9ZZZZ</name>
<dbReference type="Pfam" id="PF01127">
    <property type="entry name" value="Sdh_cyt"/>
    <property type="match status" value="1"/>
</dbReference>
<feature type="transmembrane region" description="Helical" evidence="8">
    <location>
        <begin position="64"/>
        <end position="83"/>
    </location>
</feature>
<evidence type="ECO:0000256" key="6">
    <source>
        <dbReference type="ARBA" id="ARBA00023004"/>
    </source>
</evidence>
<evidence type="ECO:0000256" key="8">
    <source>
        <dbReference type="SAM" id="Phobius"/>
    </source>
</evidence>
<dbReference type="NCBIfam" id="TIGR02970">
    <property type="entry name" value="succ_dehyd_cytB"/>
    <property type="match status" value="1"/>
</dbReference>
<dbReference type="GO" id="GO:0006099">
    <property type="term" value="P:tricarboxylic acid cycle"/>
    <property type="evidence" value="ECO:0007669"/>
    <property type="project" value="InterPro"/>
</dbReference>
<gene>
    <name evidence="9" type="ORF">METZ01_LOCUS255522</name>
</gene>
<comment type="subcellular location">
    <subcellularLocation>
        <location evidence="1">Membrane</location>
    </subcellularLocation>
</comment>
<dbReference type="CDD" id="cd03499">
    <property type="entry name" value="SQR_TypeC_SdhC"/>
    <property type="match status" value="1"/>
</dbReference>
<organism evidence="9">
    <name type="scientific">marine metagenome</name>
    <dbReference type="NCBI Taxonomy" id="408172"/>
    <lineage>
        <taxon>unclassified sequences</taxon>
        <taxon>metagenomes</taxon>
        <taxon>ecological metagenomes</taxon>
    </lineage>
</organism>
<proteinExistence type="predicted"/>
<reference evidence="9" key="1">
    <citation type="submission" date="2018-05" db="EMBL/GenBank/DDBJ databases">
        <authorList>
            <person name="Lanie J.A."/>
            <person name="Ng W.-L."/>
            <person name="Kazmierczak K.M."/>
            <person name="Andrzejewski T.M."/>
            <person name="Davidsen T.M."/>
            <person name="Wayne K.J."/>
            <person name="Tettelin H."/>
            <person name="Glass J.I."/>
            <person name="Rusch D."/>
            <person name="Podicherti R."/>
            <person name="Tsui H.-C.T."/>
            <person name="Winkler M.E."/>
        </authorList>
    </citation>
    <scope>NUCLEOTIDE SEQUENCE</scope>
</reference>
<feature type="transmembrane region" description="Helical" evidence="8">
    <location>
        <begin position="31"/>
        <end position="52"/>
    </location>
</feature>
<dbReference type="PANTHER" id="PTHR10978">
    <property type="entry name" value="SUCCINATE DEHYDROGENASE CYTOCHROME B560 SUBUNIT"/>
    <property type="match status" value="1"/>
</dbReference>
<dbReference type="PIRSF" id="PIRSF000178">
    <property type="entry name" value="SDH_cyt_b560"/>
    <property type="match status" value="1"/>
</dbReference>